<accession>A0A410NZ45</accession>
<feature type="region of interest" description="Disordered" evidence="1">
    <location>
        <begin position="39"/>
        <end position="118"/>
    </location>
</feature>
<dbReference type="EMBL" id="CP035093">
    <property type="protein sequence ID" value="QAT15129.1"/>
    <property type="molecule type" value="Genomic_DNA"/>
</dbReference>
<name>A0A410NZ45_BREDI</name>
<feature type="compositionally biased region" description="Basic and acidic residues" evidence="1">
    <location>
        <begin position="51"/>
        <end position="61"/>
    </location>
</feature>
<protein>
    <submittedName>
        <fullName evidence="2">Uncharacterized protein</fullName>
    </submittedName>
</protein>
<dbReference type="AlphaFoldDB" id="A0A410NZ45"/>
<dbReference type="RefSeq" id="WP_076222564.1">
    <property type="nucleotide sequence ID" value="NZ_BJNC01000009.1"/>
</dbReference>
<feature type="compositionally biased region" description="Low complexity" evidence="1">
    <location>
        <begin position="39"/>
        <end position="50"/>
    </location>
</feature>
<sequence length="118" mass="12099">MFEWSNRTFMTAALFALVIVVFGFLPAVDAAACAPEARAAVAASSLSSPPDQDHGKAKGGDQNHSGCAHGHCHHGSTGVQQASIPVPASLKKADGPKAPTTNQMASRTPAGPDRPPRS</sequence>
<evidence type="ECO:0000313" key="2">
    <source>
        <dbReference type="EMBL" id="QAT15129.1"/>
    </source>
</evidence>
<evidence type="ECO:0000313" key="5">
    <source>
        <dbReference type="Proteomes" id="UP000596117"/>
    </source>
</evidence>
<reference evidence="3 5" key="2">
    <citation type="submission" date="2020-12" db="EMBL/GenBank/DDBJ databases">
        <title>FDA dAtabase for Regulatory Grade micrObial Sequences (FDA-ARGOS): Supporting development and validation of Infectious Disease Dx tests.</title>
        <authorList>
            <person name="Kerrigan L."/>
            <person name="Long C."/>
            <person name="Tallon L."/>
            <person name="Sadzewicz L."/>
            <person name="Zhao X."/>
            <person name="Boylan J."/>
            <person name="Ott S."/>
            <person name="Bowen H."/>
            <person name="Vavikolanu K."/>
            <person name="Mehta A."/>
            <person name="Aluvathingal J."/>
            <person name="Nadendla S."/>
            <person name="Yan Y."/>
            <person name="Sichtig H."/>
        </authorList>
    </citation>
    <scope>NUCLEOTIDE SEQUENCE [LARGE SCALE GENOMIC DNA]</scope>
    <source>
        <strain evidence="3 5">FDAARGOS_1026</strain>
    </source>
</reference>
<dbReference type="GeneID" id="56578911"/>
<evidence type="ECO:0000313" key="4">
    <source>
        <dbReference type="Proteomes" id="UP000287388"/>
    </source>
</evidence>
<dbReference type="EMBL" id="CP066026">
    <property type="protein sequence ID" value="QQB87486.1"/>
    <property type="molecule type" value="Genomic_DNA"/>
</dbReference>
<evidence type="ECO:0000256" key="1">
    <source>
        <dbReference type="SAM" id="MobiDB-lite"/>
    </source>
</evidence>
<dbReference type="KEGG" id="bdm:EQG53_12635"/>
<dbReference type="Proteomes" id="UP000287388">
    <property type="component" value="Chromosome"/>
</dbReference>
<keyword evidence="5" id="KW-1185">Reference proteome</keyword>
<organism evidence="2 4">
    <name type="scientific">Brevundimonas diminuta</name>
    <name type="common">Pseudomonas diminuta</name>
    <dbReference type="NCBI Taxonomy" id="293"/>
    <lineage>
        <taxon>Bacteria</taxon>
        <taxon>Pseudomonadati</taxon>
        <taxon>Pseudomonadota</taxon>
        <taxon>Alphaproteobacteria</taxon>
        <taxon>Caulobacterales</taxon>
        <taxon>Caulobacteraceae</taxon>
        <taxon>Brevundimonas</taxon>
    </lineage>
</organism>
<reference evidence="2 4" key="1">
    <citation type="submission" date="2019-01" db="EMBL/GenBank/DDBJ databases">
        <title>Brevundimonas diminuta Genome sequencing and assembly.</title>
        <authorList>
            <person name="Chen H."/>
        </authorList>
    </citation>
    <scope>NUCLEOTIDE SEQUENCE [LARGE SCALE GENOMIC DNA]</scope>
    <source>
        <strain evidence="2">ATCC</strain>
        <strain evidence="4">ATCC(B) 19146</strain>
    </source>
</reference>
<proteinExistence type="predicted"/>
<gene>
    <name evidence="2" type="ORF">EQG53_12635</name>
    <name evidence="3" type="ORF">I6H83_09820</name>
</gene>
<evidence type="ECO:0000313" key="3">
    <source>
        <dbReference type="EMBL" id="QQB87486.1"/>
    </source>
</evidence>
<dbReference type="Proteomes" id="UP000596117">
    <property type="component" value="Chromosome"/>
</dbReference>